<evidence type="ECO:0000313" key="2">
    <source>
        <dbReference type="Proteomes" id="UP000594220"/>
    </source>
</evidence>
<dbReference type="Proteomes" id="UP000594220">
    <property type="component" value="Unplaced"/>
</dbReference>
<accession>A0A7M4E9V1</accession>
<dbReference type="AlphaFoldDB" id="A0A7M4E9V1"/>
<keyword evidence="2" id="KW-1185">Reference proteome</keyword>
<reference evidence="1" key="2">
    <citation type="submission" date="2025-09" db="UniProtKB">
        <authorList>
            <consortium name="Ensembl"/>
        </authorList>
    </citation>
    <scope>IDENTIFICATION</scope>
</reference>
<dbReference type="Ensembl" id="ENSCPRT00005007736.1">
    <property type="protein sequence ID" value="ENSCPRP00005006596.1"/>
    <property type="gene ID" value="ENSCPRG00005004708.1"/>
</dbReference>
<reference evidence="1" key="1">
    <citation type="submission" date="2025-08" db="UniProtKB">
        <authorList>
            <consortium name="Ensembl"/>
        </authorList>
    </citation>
    <scope>IDENTIFICATION</scope>
</reference>
<sequence>MQRSRLVKYPLATNIILIQRQSFESRTSITATSLLCVSVRGKGRDFSHTPESTSCALQPASELFMGYTSGALNIPTTASSTSLLTPLYGDSHTDSQNFRAGRDLMRSLGPAPLLGAGKTAGVK</sequence>
<proteinExistence type="predicted"/>
<protein>
    <submittedName>
        <fullName evidence="1">Uncharacterized protein</fullName>
    </submittedName>
</protein>
<organism evidence="1 2">
    <name type="scientific">Crocodylus porosus</name>
    <name type="common">Saltwater crocodile</name>
    <name type="synonym">Estuarine crocodile</name>
    <dbReference type="NCBI Taxonomy" id="8502"/>
    <lineage>
        <taxon>Eukaryota</taxon>
        <taxon>Metazoa</taxon>
        <taxon>Chordata</taxon>
        <taxon>Craniata</taxon>
        <taxon>Vertebrata</taxon>
        <taxon>Euteleostomi</taxon>
        <taxon>Archelosauria</taxon>
        <taxon>Archosauria</taxon>
        <taxon>Crocodylia</taxon>
        <taxon>Longirostres</taxon>
        <taxon>Crocodylidae</taxon>
        <taxon>Crocodylus</taxon>
    </lineage>
</organism>
<name>A0A7M4E9V1_CROPO</name>
<evidence type="ECO:0000313" key="1">
    <source>
        <dbReference type="Ensembl" id="ENSCPRP00005006596.1"/>
    </source>
</evidence>